<dbReference type="PANTHER" id="PTHR46097:SF1">
    <property type="entry name" value="ARF GTPASE-ACTIVATING PROTEIN GIT1"/>
    <property type="match status" value="1"/>
</dbReference>
<dbReference type="InterPro" id="IPR032352">
    <property type="entry name" value="GIT1/2_CC"/>
</dbReference>
<dbReference type="Gene3D" id="1.20.120.330">
    <property type="entry name" value="Nucleotidyltransferases domain 2"/>
    <property type="match status" value="1"/>
</dbReference>
<evidence type="ECO:0000313" key="13">
    <source>
        <dbReference type="RefSeq" id="XP_031429088.1"/>
    </source>
</evidence>
<feature type="region of interest" description="Disordered" evidence="10">
    <location>
        <begin position="466"/>
        <end position="485"/>
    </location>
</feature>
<dbReference type="InterPro" id="IPR022018">
    <property type="entry name" value="GIT1_C"/>
</dbReference>
<dbReference type="Gene3D" id="1.25.40.20">
    <property type="entry name" value="Ankyrin repeat-containing domain"/>
    <property type="match status" value="1"/>
</dbReference>
<dbReference type="Pfam" id="PF16559">
    <property type="entry name" value="GIT_CC"/>
    <property type="match status" value="1"/>
</dbReference>
<keyword evidence="2" id="KW-0479">Metal-binding</keyword>
<dbReference type="PROSITE" id="PS50297">
    <property type="entry name" value="ANK_REP_REGION"/>
    <property type="match status" value="1"/>
</dbReference>
<dbReference type="Pfam" id="PF01412">
    <property type="entry name" value="ArfGap"/>
    <property type="match status" value="1"/>
</dbReference>
<keyword evidence="5" id="KW-0862">Zinc</keyword>
<dbReference type="PROSITE" id="PS50115">
    <property type="entry name" value="ARFGAP"/>
    <property type="match status" value="1"/>
</dbReference>
<feature type="compositionally biased region" description="Basic and acidic residues" evidence="10">
    <location>
        <begin position="524"/>
        <end position="533"/>
    </location>
</feature>
<dbReference type="SUPFAM" id="SSF57863">
    <property type="entry name" value="ArfGap/RecO-like zinc finger"/>
    <property type="match status" value="1"/>
</dbReference>
<feature type="region of interest" description="Disordered" evidence="10">
    <location>
        <begin position="496"/>
        <end position="547"/>
    </location>
</feature>
<dbReference type="GO" id="GO:0043005">
    <property type="term" value="C:neuron projection"/>
    <property type="evidence" value="ECO:0007669"/>
    <property type="project" value="TreeGrafter"/>
</dbReference>
<dbReference type="InterPro" id="IPR038508">
    <property type="entry name" value="ArfGAP_dom_sf"/>
</dbReference>
<dbReference type="GO" id="GO:0036465">
    <property type="term" value="P:synaptic vesicle recycling"/>
    <property type="evidence" value="ECO:0007669"/>
    <property type="project" value="TreeGrafter"/>
</dbReference>
<dbReference type="SMART" id="SM00105">
    <property type="entry name" value="ArfGap"/>
    <property type="match status" value="1"/>
</dbReference>
<name>A0A6P8FLH6_CLUHA</name>
<evidence type="ECO:0000256" key="10">
    <source>
        <dbReference type="SAM" id="MobiDB-lite"/>
    </source>
</evidence>
<feature type="compositionally biased region" description="Low complexity" evidence="10">
    <location>
        <begin position="402"/>
        <end position="412"/>
    </location>
</feature>
<dbReference type="SMART" id="SM00555">
    <property type="entry name" value="GIT"/>
    <property type="match status" value="2"/>
</dbReference>
<dbReference type="GeneID" id="105889552"/>
<keyword evidence="1" id="KW-0343">GTPase activation</keyword>
<dbReference type="GO" id="GO:0005096">
    <property type="term" value="F:GTPase activator activity"/>
    <property type="evidence" value="ECO:0007669"/>
    <property type="project" value="UniProtKB-KW"/>
</dbReference>
<dbReference type="AlphaFoldDB" id="A0A6P8FLH6"/>
<dbReference type="CTD" id="28964"/>
<feature type="repeat" description="ANK" evidence="8">
    <location>
        <begin position="166"/>
        <end position="198"/>
    </location>
</feature>
<evidence type="ECO:0000313" key="12">
    <source>
        <dbReference type="Proteomes" id="UP000515152"/>
    </source>
</evidence>
<dbReference type="GO" id="GO:0098794">
    <property type="term" value="C:postsynapse"/>
    <property type="evidence" value="ECO:0007669"/>
    <property type="project" value="TreeGrafter"/>
</dbReference>
<dbReference type="InterPro" id="IPR047161">
    <property type="entry name" value="GIT-like"/>
</dbReference>
<feature type="compositionally biased region" description="Polar residues" evidence="10">
    <location>
        <begin position="504"/>
        <end position="516"/>
    </location>
</feature>
<dbReference type="Proteomes" id="UP000515152">
    <property type="component" value="Chromosome 9"/>
</dbReference>
<organism evidence="12 13">
    <name type="scientific">Clupea harengus</name>
    <name type="common">Atlantic herring</name>
    <dbReference type="NCBI Taxonomy" id="7950"/>
    <lineage>
        <taxon>Eukaryota</taxon>
        <taxon>Metazoa</taxon>
        <taxon>Chordata</taxon>
        <taxon>Craniata</taxon>
        <taxon>Vertebrata</taxon>
        <taxon>Euteleostomi</taxon>
        <taxon>Actinopterygii</taxon>
        <taxon>Neopterygii</taxon>
        <taxon>Teleostei</taxon>
        <taxon>Clupei</taxon>
        <taxon>Clupeiformes</taxon>
        <taxon>Clupeoidei</taxon>
        <taxon>Clupeidae</taxon>
        <taxon>Clupea</taxon>
    </lineage>
</organism>
<dbReference type="InterPro" id="IPR002110">
    <property type="entry name" value="Ankyrin_rpt"/>
</dbReference>
<evidence type="ECO:0000256" key="3">
    <source>
        <dbReference type="ARBA" id="ARBA00022737"/>
    </source>
</evidence>
<evidence type="ECO:0000256" key="9">
    <source>
        <dbReference type="PROSITE-ProRule" id="PRU00288"/>
    </source>
</evidence>
<dbReference type="FunFam" id="1.10.220.150:FF:000003">
    <property type="entry name" value="ARF GTPase-activating protein GIT2 isoform 1"/>
    <property type="match status" value="1"/>
</dbReference>
<protein>
    <submittedName>
        <fullName evidence="13">ARF GTPase-activating protein GIT1 isoform X3</fullName>
    </submittedName>
</protein>
<dbReference type="Pfam" id="PF12796">
    <property type="entry name" value="Ank_2"/>
    <property type="match status" value="1"/>
</dbReference>
<sequence>MSRKVQRSEVCADCSAPDPGWTSINRGVLICDECCSVHRSLGRHISIVKHLRHSGWPPALLQMVQTLASNGANSIWEHSLLDPAQVQSGRRKPNPQDKVHPTKSEFIRAKYQMLAFVHKLPCRDDDGVTTKDLSKQLHSSVRTGSLETCLRLLSLGAQANFFHPEKGTTPLHVAAKAGQVLQAELLVVYGADPGAPDINGRTPIDYARQAGQVELAERLVECQYELTDRLAFYLCGRRPDHKNGHYIIPQMADRARPKCPTQSLDLSELAKAAKKKLQALSNRLFEELAMDVYDEVDRRENDAVWLTTQNHSTLVTERSAVPFLPVNPEYSATRNQGRQKLARFNAREFATLIIDILSDAKRRQQGKGLSSPTEALELGQTDDDQHDYDSVASDEDTDSELATQNNSNTQRNNRAKSMDSSDLSDGPITLQEYLEVKKALASSEAKVQQLMKVNNNLSEELRRLQKEGRKGGPAGPGPYGGQHLSASTEMGRYMVPRSEKHGSGTDSDYDNTQTYDVSLGAGRSSEEEGRTDVDEGEGGEPDPTLPCTEDVIMKTEQVTKNIQELLRAAQEFKHDSFVPCSEKIHTAVTEMAYLFPKRPALDAVRGSLRLLLASASRLQVECRKAAPSDPSTVTVDYQLLTQQVIQCAYDIAKAAKQLVTITTREKKQ</sequence>
<dbReference type="SMART" id="SM00248">
    <property type="entry name" value="ANK"/>
    <property type="match status" value="3"/>
</dbReference>
<dbReference type="GO" id="GO:0008270">
    <property type="term" value="F:zinc ion binding"/>
    <property type="evidence" value="ECO:0007669"/>
    <property type="project" value="UniProtKB-KW"/>
</dbReference>
<dbReference type="PROSITE" id="PS50088">
    <property type="entry name" value="ANK_REPEAT"/>
    <property type="match status" value="1"/>
</dbReference>
<dbReference type="InterPro" id="IPR001164">
    <property type="entry name" value="ArfGAP_dom"/>
</dbReference>
<proteinExistence type="predicted"/>
<dbReference type="Pfam" id="PF12205">
    <property type="entry name" value="GIT1_C"/>
    <property type="match status" value="1"/>
</dbReference>
<evidence type="ECO:0000256" key="1">
    <source>
        <dbReference type="ARBA" id="ARBA00022468"/>
    </source>
</evidence>
<feature type="domain" description="Arf-GAP" evidence="11">
    <location>
        <begin position="1"/>
        <end position="124"/>
    </location>
</feature>
<dbReference type="PRINTS" id="PR00405">
    <property type="entry name" value="REVINTRACTNG"/>
</dbReference>
<keyword evidence="12" id="KW-1185">Reference proteome</keyword>
<evidence type="ECO:0000256" key="8">
    <source>
        <dbReference type="PROSITE-ProRule" id="PRU00023"/>
    </source>
</evidence>
<gene>
    <name evidence="13" type="primary">git1</name>
</gene>
<keyword evidence="4 9" id="KW-0863">Zinc-finger</keyword>
<dbReference type="GO" id="GO:0031267">
    <property type="term" value="F:small GTPase binding"/>
    <property type="evidence" value="ECO:0007669"/>
    <property type="project" value="TreeGrafter"/>
</dbReference>
<evidence type="ECO:0000256" key="5">
    <source>
        <dbReference type="ARBA" id="ARBA00022833"/>
    </source>
</evidence>
<evidence type="ECO:0000256" key="6">
    <source>
        <dbReference type="ARBA" id="ARBA00023043"/>
    </source>
</evidence>
<evidence type="ECO:0000259" key="11">
    <source>
        <dbReference type="PROSITE" id="PS50115"/>
    </source>
</evidence>
<keyword evidence="7" id="KW-0175">Coiled coil</keyword>
<dbReference type="InterPro" id="IPR037278">
    <property type="entry name" value="ARFGAP/RecO"/>
</dbReference>
<accession>A0A6P8FLH6</accession>
<dbReference type="SUPFAM" id="SSF48403">
    <property type="entry name" value="Ankyrin repeat"/>
    <property type="match status" value="1"/>
</dbReference>
<dbReference type="GO" id="GO:0098793">
    <property type="term" value="C:presynapse"/>
    <property type="evidence" value="ECO:0007669"/>
    <property type="project" value="GOC"/>
</dbReference>
<feature type="compositionally biased region" description="Gly residues" evidence="10">
    <location>
        <begin position="471"/>
        <end position="480"/>
    </location>
</feature>
<keyword evidence="3" id="KW-0677">Repeat</keyword>
<dbReference type="GO" id="GO:0007420">
    <property type="term" value="P:brain development"/>
    <property type="evidence" value="ECO:0007669"/>
    <property type="project" value="InterPro"/>
</dbReference>
<dbReference type="GO" id="GO:0032012">
    <property type="term" value="P:regulation of ARF protein signal transduction"/>
    <property type="evidence" value="ECO:0007669"/>
    <property type="project" value="InterPro"/>
</dbReference>
<evidence type="ECO:0000256" key="7">
    <source>
        <dbReference type="ARBA" id="ARBA00023054"/>
    </source>
</evidence>
<dbReference type="RefSeq" id="XP_031429088.1">
    <property type="nucleotide sequence ID" value="XM_031573228.1"/>
</dbReference>
<reference evidence="13" key="1">
    <citation type="submission" date="2025-08" db="UniProtKB">
        <authorList>
            <consortium name="RefSeq"/>
        </authorList>
    </citation>
    <scope>IDENTIFICATION</scope>
</reference>
<evidence type="ECO:0000256" key="2">
    <source>
        <dbReference type="ARBA" id="ARBA00022723"/>
    </source>
</evidence>
<dbReference type="GO" id="GO:0008277">
    <property type="term" value="P:regulation of G protein-coupled receptor signaling pathway"/>
    <property type="evidence" value="ECO:0007669"/>
    <property type="project" value="TreeGrafter"/>
</dbReference>
<dbReference type="Pfam" id="PF08518">
    <property type="entry name" value="GIT_SHD"/>
    <property type="match status" value="2"/>
</dbReference>
<dbReference type="InterPro" id="IPR013724">
    <property type="entry name" value="GIT_SHD"/>
</dbReference>
<dbReference type="PANTHER" id="PTHR46097">
    <property type="entry name" value="G PROTEIN-COUPLED RECEPTOR KINASE INTERACTING ARFGAP"/>
    <property type="match status" value="1"/>
</dbReference>
<feature type="compositionally biased region" description="Acidic residues" evidence="10">
    <location>
        <begin position="380"/>
        <end position="399"/>
    </location>
</feature>
<evidence type="ECO:0000256" key="4">
    <source>
        <dbReference type="ARBA" id="ARBA00022771"/>
    </source>
</evidence>
<dbReference type="InterPro" id="IPR036770">
    <property type="entry name" value="Ankyrin_rpt-contain_sf"/>
</dbReference>
<dbReference type="Gene3D" id="1.10.220.150">
    <property type="entry name" value="Arf GTPase activating protein"/>
    <property type="match status" value="1"/>
</dbReference>
<dbReference type="GO" id="GO:0005829">
    <property type="term" value="C:cytosol"/>
    <property type="evidence" value="ECO:0007669"/>
    <property type="project" value="TreeGrafter"/>
</dbReference>
<feature type="region of interest" description="Disordered" evidence="10">
    <location>
        <begin position="363"/>
        <end position="425"/>
    </location>
</feature>
<keyword evidence="6 8" id="KW-0040">ANK repeat</keyword>
<dbReference type="FunFam" id="1.25.40.20:FF:000013">
    <property type="entry name" value="ARF GTPase-activating protein GIT1 isoform 1"/>
    <property type="match status" value="1"/>
</dbReference>
<dbReference type="Gene3D" id="1.20.5.170">
    <property type="match status" value="1"/>
</dbReference>